<comment type="caution">
    <text evidence="4">The sequence shown here is derived from an EMBL/GenBank/DDBJ whole genome shotgun (WGS) entry which is preliminary data.</text>
</comment>
<dbReference type="EMBL" id="VTFY01000008">
    <property type="protein sequence ID" value="MRX82879.1"/>
    <property type="molecule type" value="Genomic_DNA"/>
</dbReference>
<dbReference type="CDD" id="cd07208">
    <property type="entry name" value="Pat_hypo_Ecoli_yjju_like"/>
    <property type="match status" value="1"/>
</dbReference>
<evidence type="ECO:0000259" key="3">
    <source>
        <dbReference type="PROSITE" id="PS51635"/>
    </source>
</evidence>
<dbReference type="RefSeq" id="WP_154333724.1">
    <property type="nucleotide sequence ID" value="NZ_VTFY01000008.1"/>
</dbReference>
<feature type="active site" description="Nucleophile" evidence="2">
    <location>
        <position position="46"/>
    </location>
</feature>
<dbReference type="PROSITE" id="PS51635">
    <property type="entry name" value="PNPLA"/>
    <property type="match status" value="1"/>
</dbReference>
<feature type="active site" description="Proton acceptor" evidence="2">
    <location>
        <position position="175"/>
    </location>
</feature>
<evidence type="ECO:0000256" key="2">
    <source>
        <dbReference type="PROSITE-ProRule" id="PRU01161"/>
    </source>
</evidence>
<dbReference type="Gene3D" id="3.40.1090.10">
    <property type="entry name" value="Cytosolic phospholipase A2 catalytic domain"/>
    <property type="match status" value="2"/>
</dbReference>
<dbReference type="Pfam" id="PF01734">
    <property type="entry name" value="Patatin"/>
    <property type="match status" value="1"/>
</dbReference>
<dbReference type="Proteomes" id="UP000438093">
    <property type="component" value="Unassembled WGS sequence"/>
</dbReference>
<feature type="short sequence motif" description="GXSXG" evidence="2">
    <location>
        <begin position="44"/>
        <end position="48"/>
    </location>
</feature>
<evidence type="ECO:0000256" key="1">
    <source>
        <dbReference type="ARBA" id="ARBA00023098"/>
    </source>
</evidence>
<dbReference type="SUPFAM" id="SSF52151">
    <property type="entry name" value="FabD/lysophospholipase-like"/>
    <property type="match status" value="1"/>
</dbReference>
<dbReference type="AlphaFoldDB" id="A0A6N7RNM6"/>
<dbReference type="GO" id="GO:0016042">
    <property type="term" value="P:lipid catabolic process"/>
    <property type="evidence" value="ECO:0007669"/>
    <property type="project" value="UniProtKB-UniRule"/>
</dbReference>
<keyword evidence="5" id="KW-1185">Reference proteome</keyword>
<protein>
    <submittedName>
        <fullName evidence="4">Patatin family protein</fullName>
    </submittedName>
</protein>
<dbReference type="Pfam" id="PF19890">
    <property type="entry name" value="DUF6363"/>
    <property type="match status" value="1"/>
</dbReference>
<gene>
    <name evidence="4" type="ORF">GJG86_10285</name>
</gene>
<accession>A0A6N7RNM6</accession>
<dbReference type="InterPro" id="IPR045943">
    <property type="entry name" value="DUF6363"/>
</dbReference>
<organism evidence="4 5">
    <name type="scientific">Eggerthella guodeyinii</name>
    <dbReference type="NCBI Taxonomy" id="2690837"/>
    <lineage>
        <taxon>Bacteria</taxon>
        <taxon>Bacillati</taxon>
        <taxon>Actinomycetota</taxon>
        <taxon>Coriobacteriia</taxon>
        <taxon>Eggerthellales</taxon>
        <taxon>Eggerthellaceae</taxon>
        <taxon>Eggerthella</taxon>
    </lineage>
</organism>
<keyword evidence="2" id="KW-0442">Lipid degradation</keyword>
<comment type="caution">
    <text evidence="2">Lacks conserved residue(s) required for the propagation of feature annotation.</text>
</comment>
<keyword evidence="2" id="KW-0378">Hydrolase</keyword>
<feature type="domain" description="PNPLA" evidence="3">
    <location>
        <begin position="13"/>
        <end position="190"/>
    </location>
</feature>
<dbReference type="InterPro" id="IPR002641">
    <property type="entry name" value="PNPLA_dom"/>
</dbReference>
<feature type="short sequence motif" description="DGA/G" evidence="2">
    <location>
        <begin position="175"/>
        <end position="177"/>
    </location>
</feature>
<dbReference type="InterPro" id="IPR016035">
    <property type="entry name" value="Acyl_Trfase/lysoPLipase"/>
</dbReference>
<keyword evidence="1 2" id="KW-0443">Lipid metabolism</keyword>
<name>A0A6N7RNM6_9ACTN</name>
<proteinExistence type="predicted"/>
<evidence type="ECO:0000313" key="5">
    <source>
        <dbReference type="Proteomes" id="UP000438093"/>
    </source>
</evidence>
<dbReference type="InterPro" id="IPR037483">
    <property type="entry name" value="YjjU-like"/>
</dbReference>
<sequence>MESLAVNIPDVALIIEGGGMRASYTAGAVVTLLERQLNFGRVYGISAGSSHTVNYVSRDIARTKASFVDLVKDPRFGGLGSFARGTGYFNAPYLYEGIAEEHAGSGDTMAFDWETFRRNPADVHIEGFDAETGATAAWTKADMPTMRAMMLRVRASSTMPLFMPPTTIDGRTYLDGGMGESWGILLDAARRDGFERFFIIRSQVRGYRKKPLAAPVRALFRTAFRTYPAVAACTIERWRPYNALCDEVERLEREGAACVFYPEEMSVSNKETSYAKLQAAYERGYAQAQREADAWESWLRPAQATG</sequence>
<dbReference type="GO" id="GO:0016787">
    <property type="term" value="F:hydrolase activity"/>
    <property type="evidence" value="ECO:0007669"/>
    <property type="project" value="UniProtKB-UniRule"/>
</dbReference>
<evidence type="ECO:0000313" key="4">
    <source>
        <dbReference type="EMBL" id="MRX82879.1"/>
    </source>
</evidence>
<reference evidence="5" key="1">
    <citation type="submission" date="2019-08" db="EMBL/GenBank/DDBJ databases">
        <title>Arthrobacter sp. nov., isolated from plateau pika and Tibetan wild ass.</title>
        <authorList>
            <person name="Ge Y."/>
        </authorList>
    </citation>
    <scope>NUCLEOTIDE SEQUENCE [LARGE SCALE GENOMIC DNA]</scope>
    <source>
        <strain evidence="5">HF-4214</strain>
    </source>
</reference>